<dbReference type="RefSeq" id="WP_381510408.1">
    <property type="nucleotide sequence ID" value="NZ_JBHUEL010000001.1"/>
</dbReference>
<proteinExistence type="predicted"/>
<protein>
    <submittedName>
        <fullName evidence="1">Uncharacterized protein</fullName>
    </submittedName>
</protein>
<reference evidence="2" key="1">
    <citation type="journal article" date="2019" name="Int. J. Syst. Evol. Microbiol.">
        <title>The Global Catalogue of Microorganisms (GCM) 10K type strain sequencing project: providing services to taxonomists for standard genome sequencing and annotation.</title>
        <authorList>
            <consortium name="The Broad Institute Genomics Platform"/>
            <consortium name="The Broad Institute Genome Sequencing Center for Infectious Disease"/>
            <person name="Wu L."/>
            <person name="Ma J."/>
        </authorList>
    </citation>
    <scope>NUCLEOTIDE SEQUENCE [LARGE SCALE GENOMIC DNA]</scope>
    <source>
        <strain evidence="2">CGMCC 1.12449</strain>
    </source>
</reference>
<gene>
    <name evidence="1" type="ORF">ACFSAG_00190</name>
</gene>
<comment type="caution">
    <text evidence="1">The sequence shown here is derived from an EMBL/GenBank/DDBJ whole genome shotgun (WGS) entry which is preliminary data.</text>
</comment>
<accession>A0ABW4M8U5</accession>
<organism evidence="1 2">
    <name type="scientific">Sphingorhabdus buctiana</name>
    <dbReference type="NCBI Taxonomy" id="1508805"/>
    <lineage>
        <taxon>Bacteria</taxon>
        <taxon>Pseudomonadati</taxon>
        <taxon>Pseudomonadota</taxon>
        <taxon>Alphaproteobacteria</taxon>
        <taxon>Sphingomonadales</taxon>
        <taxon>Sphingomonadaceae</taxon>
        <taxon>Sphingorhabdus</taxon>
    </lineage>
</organism>
<keyword evidence="2" id="KW-1185">Reference proteome</keyword>
<dbReference type="Proteomes" id="UP001597215">
    <property type="component" value="Unassembled WGS sequence"/>
</dbReference>
<evidence type="ECO:0000313" key="1">
    <source>
        <dbReference type="EMBL" id="MFD1765260.1"/>
    </source>
</evidence>
<evidence type="ECO:0000313" key="2">
    <source>
        <dbReference type="Proteomes" id="UP001597215"/>
    </source>
</evidence>
<name>A0ABW4M8U5_9SPHN</name>
<sequence>MVEKGREDTRERVSVPLTRFHNNTGEFLDLALVQPVTLTKHDRVVLTICEAGYFERLETFAAANGGPVPPRG</sequence>
<dbReference type="EMBL" id="JBHUEL010000001">
    <property type="protein sequence ID" value="MFD1765260.1"/>
    <property type="molecule type" value="Genomic_DNA"/>
</dbReference>